<evidence type="ECO:0000313" key="5">
    <source>
        <dbReference type="EMBL" id="TFF24907.1"/>
    </source>
</evidence>
<sequence>MRQPRFENRSTAVPTTALGMRFAMAILATLLCLVVLPPQAQAQENSAPEVSKATREEKLDVVWNAVDGTIRPGYAAFADAAEETRGAMDDLCSLPNGENVQGAREAFAELVRSWSRIEFIQFGPVMDDNRGSRILFFPDRRSIGLKQVQAILADKDESATSPDELAGKSVAVQGLGALEYVLYGTGAETLSTRDGNFRCRFGAAIGGNLERLGRAISDDWAKDEGGIVERLTNPNEDDPAYRSADDSLKEIVGVFINGFEAIRDLRLNPAMGENEKSAKPKLFLFHRSELTLASLQANFAGMKDLFTSSDMATLLPPAHAYLKDSIAFEFENAEMALDKLSPPLTKVVASKADRQNLTYLLIVTDSLQSQFAGQLSPLLGLSAGFSALDGD</sequence>
<feature type="domain" description="Imelysin-like" evidence="4">
    <location>
        <begin position="70"/>
        <end position="359"/>
    </location>
</feature>
<organism evidence="5 6">
    <name type="scientific">Jiella endophytica</name>
    <dbReference type="NCBI Taxonomy" id="2558362"/>
    <lineage>
        <taxon>Bacteria</taxon>
        <taxon>Pseudomonadati</taxon>
        <taxon>Pseudomonadota</taxon>
        <taxon>Alphaproteobacteria</taxon>
        <taxon>Hyphomicrobiales</taxon>
        <taxon>Aurantimonadaceae</taxon>
        <taxon>Jiella</taxon>
    </lineage>
</organism>
<dbReference type="InterPro" id="IPR034984">
    <property type="entry name" value="Imelysin-like_IPPA"/>
</dbReference>
<dbReference type="RefSeq" id="WP_134761076.1">
    <property type="nucleotide sequence ID" value="NZ_SOZD01000002.1"/>
</dbReference>
<dbReference type="CDD" id="cd14659">
    <property type="entry name" value="Imelysin-like_IPPA"/>
    <property type="match status" value="1"/>
</dbReference>
<name>A0A4Y8RQG4_9HYPH</name>
<reference evidence="5 6" key="1">
    <citation type="submission" date="2019-03" db="EMBL/GenBank/DDBJ databases">
        <title>Jiella endophytica sp. nov., a novel endophytic bacterium isolated from root of Ficus microcarpa Linn. f.</title>
        <authorList>
            <person name="Tuo L."/>
        </authorList>
    </citation>
    <scope>NUCLEOTIDE SEQUENCE [LARGE SCALE GENOMIC DNA]</scope>
    <source>
        <strain evidence="5 6">CBS5Q-3</strain>
    </source>
</reference>
<protein>
    <submittedName>
        <fullName evidence="5">Peptidase M75, Imelysin</fullName>
    </submittedName>
</protein>
<proteinExistence type="predicted"/>
<keyword evidence="6" id="KW-1185">Reference proteome</keyword>
<dbReference type="Pfam" id="PF09375">
    <property type="entry name" value="Peptidase_M75"/>
    <property type="match status" value="1"/>
</dbReference>
<evidence type="ECO:0000259" key="4">
    <source>
        <dbReference type="Pfam" id="PF09375"/>
    </source>
</evidence>
<evidence type="ECO:0000256" key="3">
    <source>
        <dbReference type="SAM" id="SignalP"/>
    </source>
</evidence>
<evidence type="ECO:0000256" key="2">
    <source>
        <dbReference type="ARBA" id="ARBA00022729"/>
    </source>
</evidence>
<dbReference type="AlphaFoldDB" id="A0A4Y8RQG4"/>
<dbReference type="Gene3D" id="1.20.1420.20">
    <property type="entry name" value="M75 peptidase, HXXE motif"/>
    <property type="match status" value="1"/>
</dbReference>
<dbReference type="InterPro" id="IPR038352">
    <property type="entry name" value="Imelysin_sf"/>
</dbReference>
<dbReference type="Proteomes" id="UP000298179">
    <property type="component" value="Unassembled WGS sequence"/>
</dbReference>
<keyword evidence="2 3" id="KW-0732">Signal</keyword>
<comment type="caution">
    <text evidence="5">The sequence shown here is derived from an EMBL/GenBank/DDBJ whole genome shotgun (WGS) entry which is preliminary data.</text>
</comment>
<evidence type="ECO:0000256" key="1">
    <source>
        <dbReference type="ARBA" id="ARBA00004196"/>
    </source>
</evidence>
<evidence type="ECO:0000313" key="6">
    <source>
        <dbReference type="Proteomes" id="UP000298179"/>
    </source>
</evidence>
<gene>
    <name evidence="5" type="ORF">E3C22_05840</name>
</gene>
<comment type="subcellular location">
    <subcellularLocation>
        <location evidence="1">Cell envelope</location>
    </subcellularLocation>
</comment>
<dbReference type="OrthoDB" id="5729110at2"/>
<feature type="signal peptide" evidence="3">
    <location>
        <begin position="1"/>
        <end position="42"/>
    </location>
</feature>
<dbReference type="EMBL" id="SOZD01000002">
    <property type="protein sequence ID" value="TFF24907.1"/>
    <property type="molecule type" value="Genomic_DNA"/>
</dbReference>
<feature type="chain" id="PRO_5021393843" evidence="3">
    <location>
        <begin position="43"/>
        <end position="391"/>
    </location>
</feature>
<dbReference type="GO" id="GO:0030313">
    <property type="term" value="C:cell envelope"/>
    <property type="evidence" value="ECO:0007669"/>
    <property type="project" value="UniProtKB-SubCell"/>
</dbReference>
<accession>A0A4Y8RQG4</accession>
<dbReference type="InterPro" id="IPR018976">
    <property type="entry name" value="Imelysin-like"/>
</dbReference>